<evidence type="ECO:0000256" key="1">
    <source>
        <dbReference type="SAM" id="Phobius"/>
    </source>
</evidence>
<name>A0A382TEI1_9ZZZZ</name>
<organism evidence="2">
    <name type="scientific">marine metagenome</name>
    <dbReference type="NCBI Taxonomy" id="408172"/>
    <lineage>
        <taxon>unclassified sequences</taxon>
        <taxon>metagenomes</taxon>
        <taxon>ecological metagenomes</taxon>
    </lineage>
</organism>
<keyword evidence="1" id="KW-0472">Membrane</keyword>
<evidence type="ECO:0008006" key="3">
    <source>
        <dbReference type="Google" id="ProtNLM"/>
    </source>
</evidence>
<feature type="transmembrane region" description="Helical" evidence="1">
    <location>
        <begin position="74"/>
        <end position="92"/>
    </location>
</feature>
<protein>
    <recommendedName>
        <fullName evidence="3">DUF4345 domain-containing protein</fullName>
    </recommendedName>
</protein>
<dbReference type="InterPro" id="IPR025597">
    <property type="entry name" value="DUF4345"/>
</dbReference>
<proteinExistence type="predicted"/>
<accession>A0A382TEI1</accession>
<feature type="transmembrane region" description="Helical" evidence="1">
    <location>
        <begin position="12"/>
        <end position="35"/>
    </location>
</feature>
<keyword evidence="1" id="KW-0812">Transmembrane</keyword>
<dbReference type="Pfam" id="PF14248">
    <property type="entry name" value="DUF4345"/>
    <property type="match status" value="1"/>
</dbReference>
<gene>
    <name evidence="2" type="ORF">METZ01_LOCUS372685</name>
</gene>
<feature type="transmembrane region" description="Helical" evidence="1">
    <location>
        <begin position="104"/>
        <end position="125"/>
    </location>
</feature>
<feature type="transmembrane region" description="Helical" evidence="1">
    <location>
        <begin position="47"/>
        <end position="67"/>
    </location>
</feature>
<evidence type="ECO:0000313" key="2">
    <source>
        <dbReference type="EMBL" id="SVD19831.1"/>
    </source>
</evidence>
<reference evidence="2" key="1">
    <citation type="submission" date="2018-05" db="EMBL/GenBank/DDBJ databases">
        <authorList>
            <person name="Lanie J.A."/>
            <person name="Ng W.-L."/>
            <person name="Kazmierczak K.M."/>
            <person name="Andrzejewski T.M."/>
            <person name="Davidsen T.M."/>
            <person name="Wayne K.J."/>
            <person name="Tettelin H."/>
            <person name="Glass J.I."/>
            <person name="Rusch D."/>
            <person name="Podicherti R."/>
            <person name="Tsui H.-C.T."/>
            <person name="Winkler M.E."/>
        </authorList>
    </citation>
    <scope>NUCLEOTIDE SEQUENCE</scope>
</reference>
<dbReference type="EMBL" id="UINC01135589">
    <property type="protein sequence ID" value="SVD19831.1"/>
    <property type="molecule type" value="Genomic_DNA"/>
</dbReference>
<sequence>MKKNNPLSSNQIIIQICLFLLAAISLFGGALQMYLGEPETSPRLDNIHRFMAGVYFSMGPLAIWTAITIRKHNHLIFFLAFSVLMAGVGRLISMSVVGLPSDIFLIYLVPELSLPFIMIVSQICLNRKLKNKDE</sequence>
<dbReference type="AlphaFoldDB" id="A0A382TEI1"/>
<keyword evidence="1" id="KW-1133">Transmembrane helix</keyword>